<sequence length="400" mass="45137">MWVIVGFVIVLYIFYRLYQHFFPTPNINPNGKYVLISGCDSGFGHALAIELDKQGFNVLAGVLVPDNVTSLKEKLSSRATVFCLDITKEEDIDAAFALVNEKTKVLHALVNNAGIGMSGHIDWISMAVMRKVMDVNYFGHVAMTKKFLPLLIAKRDSRVVNICSILGFVALASGSAYCASKYALESFSDCLRREMVPWGLRVSIIEPGFMQTPIIKGSGKSFAEFWSQLSNDVQERWGEDFLKAGFVIIRNNPLLKYAEDPMKVVRALQHAVMNTVPHIRYRPGWQSSLVFFPISRSPAWIADWLLIWLALSAKGFSKPFIGATQGPAATTDVYIHQCLSKLLSFINEHHVHDDYVFWPDFASSHYARETTEWLIQHNIKFISKEVNPQKVPKAQPIEDF</sequence>
<dbReference type="PRINTS" id="PR00080">
    <property type="entry name" value="SDRFAMILY"/>
</dbReference>
<name>A0A815K5T5_9BILA</name>
<comment type="similarity">
    <text evidence="2">Belongs to the short-chain dehydrogenases/reductases (SDR) family.</text>
</comment>
<dbReference type="InterPro" id="IPR020904">
    <property type="entry name" value="Sc_DH/Rdtase_CS"/>
</dbReference>
<accession>A0A815K5T5</accession>
<dbReference type="InterPro" id="IPR036291">
    <property type="entry name" value="NAD(P)-bd_dom_sf"/>
</dbReference>
<dbReference type="GO" id="GO:0003676">
    <property type="term" value="F:nucleic acid binding"/>
    <property type="evidence" value="ECO:0007669"/>
    <property type="project" value="InterPro"/>
</dbReference>
<evidence type="ECO:0000256" key="1">
    <source>
        <dbReference type="ARBA" id="ARBA00023002"/>
    </source>
</evidence>
<dbReference type="EMBL" id="CAJNOT010003588">
    <property type="protein sequence ID" value="CAF1391229.1"/>
    <property type="molecule type" value="Genomic_DNA"/>
</dbReference>
<evidence type="ECO:0000256" key="2">
    <source>
        <dbReference type="RuleBase" id="RU000363"/>
    </source>
</evidence>
<gene>
    <name evidence="3" type="ORF">ZHD862_LOCUS32632</name>
</gene>
<dbReference type="Proteomes" id="UP000663864">
    <property type="component" value="Unassembled WGS sequence"/>
</dbReference>
<dbReference type="PROSITE" id="PS00061">
    <property type="entry name" value="ADH_SHORT"/>
    <property type="match status" value="1"/>
</dbReference>
<dbReference type="SUPFAM" id="SSF51735">
    <property type="entry name" value="NAD(P)-binding Rossmann-fold domains"/>
    <property type="match status" value="1"/>
</dbReference>
<dbReference type="PANTHER" id="PTHR43313:SF36">
    <property type="entry name" value="D-BETA-HYDROXYBUTYRATE DEHYDROGENASE, MITOCHONDRIAL"/>
    <property type="match status" value="1"/>
</dbReference>
<reference evidence="3" key="1">
    <citation type="submission" date="2021-02" db="EMBL/GenBank/DDBJ databases">
        <authorList>
            <person name="Nowell W R."/>
        </authorList>
    </citation>
    <scope>NUCLEOTIDE SEQUENCE</scope>
</reference>
<dbReference type="InterPro" id="IPR002347">
    <property type="entry name" value="SDR_fam"/>
</dbReference>
<evidence type="ECO:0000313" key="3">
    <source>
        <dbReference type="EMBL" id="CAF1391229.1"/>
    </source>
</evidence>
<dbReference type="InterPro" id="IPR036397">
    <property type="entry name" value="RNaseH_sf"/>
</dbReference>
<dbReference type="PANTHER" id="PTHR43313">
    <property type="entry name" value="SHORT-CHAIN DEHYDROGENASE/REDUCTASE FAMILY 9C"/>
    <property type="match status" value="1"/>
</dbReference>
<evidence type="ECO:0000313" key="4">
    <source>
        <dbReference type="Proteomes" id="UP000663864"/>
    </source>
</evidence>
<dbReference type="AlphaFoldDB" id="A0A815K5T5"/>
<dbReference type="Pfam" id="PF00106">
    <property type="entry name" value="adh_short"/>
    <property type="match status" value="1"/>
</dbReference>
<comment type="caution">
    <text evidence="3">The sequence shown here is derived from an EMBL/GenBank/DDBJ whole genome shotgun (WGS) entry which is preliminary data.</text>
</comment>
<proteinExistence type="inferred from homology"/>
<dbReference type="Gene3D" id="3.40.50.720">
    <property type="entry name" value="NAD(P)-binding Rossmann-like Domain"/>
    <property type="match status" value="1"/>
</dbReference>
<keyword evidence="1" id="KW-0560">Oxidoreductase</keyword>
<dbReference type="GO" id="GO:0008202">
    <property type="term" value="P:steroid metabolic process"/>
    <property type="evidence" value="ECO:0007669"/>
    <property type="project" value="TreeGrafter"/>
</dbReference>
<dbReference type="PRINTS" id="PR00081">
    <property type="entry name" value="GDHRDH"/>
</dbReference>
<dbReference type="GO" id="GO:0016491">
    <property type="term" value="F:oxidoreductase activity"/>
    <property type="evidence" value="ECO:0007669"/>
    <property type="project" value="UniProtKB-KW"/>
</dbReference>
<protein>
    <submittedName>
        <fullName evidence="3">Uncharacterized protein</fullName>
    </submittedName>
</protein>
<organism evidence="3 4">
    <name type="scientific">Rotaria sordida</name>
    <dbReference type="NCBI Taxonomy" id="392033"/>
    <lineage>
        <taxon>Eukaryota</taxon>
        <taxon>Metazoa</taxon>
        <taxon>Spiralia</taxon>
        <taxon>Gnathifera</taxon>
        <taxon>Rotifera</taxon>
        <taxon>Eurotatoria</taxon>
        <taxon>Bdelloidea</taxon>
        <taxon>Philodinida</taxon>
        <taxon>Philodinidae</taxon>
        <taxon>Rotaria</taxon>
    </lineage>
</organism>
<dbReference type="Gene3D" id="3.30.420.10">
    <property type="entry name" value="Ribonuclease H-like superfamily/Ribonuclease H"/>
    <property type="match status" value="1"/>
</dbReference>